<gene>
    <name evidence="7" type="ORF">BDV27DRAFT_142368</name>
</gene>
<dbReference type="InterPro" id="IPR033205">
    <property type="entry name" value="COP9_CSN8"/>
</dbReference>
<dbReference type="RefSeq" id="XP_031931063.1">
    <property type="nucleotide sequence ID" value="XM_032069945.1"/>
</dbReference>
<dbReference type="Pfam" id="PF10075">
    <property type="entry name" value="CSN8_PSD8_EIF3K"/>
    <property type="match status" value="1"/>
</dbReference>
<evidence type="ECO:0000256" key="5">
    <source>
        <dbReference type="ARBA" id="ARBA00023242"/>
    </source>
</evidence>
<evidence type="ECO:0000256" key="3">
    <source>
        <dbReference type="ARBA" id="ARBA00022490"/>
    </source>
</evidence>
<dbReference type="GO" id="GO:0010387">
    <property type="term" value="P:COP9 signalosome assembly"/>
    <property type="evidence" value="ECO:0007669"/>
    <property type="project" value="InterPro"/>
</dbReference>
<comment type="subcellular location">
    <subcellularLocation>
        <location evidence="2">Cytoplasm</location>
    </subcellularLocation>
    <subcellularLocation>
        <location evidence="1">Nucleus</location>
    </subcellularLocation>
</comment>
<evidence type="ECO:0000256" key="2">
    <source>
        <dbReference type="ARBA" id="ARBA00004496"/>
    </source>
</evidence>
<keyword evidence="4" id="KW-0736">Signalosome</keyword>
<sequence length="233" mass="26870">MDLPPLSKEQLSAVLKSSRSPTELYNTLVEYEGEACLMSTTDSNMSELLSLFYSTFFFAHLLTDQIYEARAMTQRMPQELSQNDPSLQNCLTLLRAVWQRKYESIYKILRELPWPELLRPAVESYETYFQEKTLKEVSHAYEAIRPATAANYLGLDTGAAEQGNPAVIQKFTAVGWVWDESTRLLHPKPIPTAPEKDTRLYDEKTGRSDWLNEEELRWLRNNRPPSPFNDGNV</sequence>
<dbReference type="AlphaFoldDB" id="A0A5N7ADS9"/>
<dbReference type="GeneID" id="43654391"/>
<reference evidence="7 8" key="1">
    <citation type="submission" date="2019-04" db="EMBL/GenBank/DDBJ databases">
        <title>Friends and foes A comparative genomics studyof 23 Aspergillus species from section Flavi.</title>
        <authorList>
            <consortium name="DOE Joint Genome Institute"/>
            <person name="Kjaerbolling I."/>
            <person name="Vesth T."/>
            <person name="Frisvad J.C."/>
            <person name="Nybo J.L."/>
            <person name="Theobald S."/>
            <person name="Kildgaard S."/>
            <person name="Isbrandt T."/>
            <person name="Kuo A."/>
            <person name="Sato A."/>
            <person name="Lyhne E.K."/>
            <person name="Kogle M.E."/>
            <person name="Wiebenga A."/>
            <person name="Kun R.S."/>
            <person name="Lubbers R.J."/>
            <person name="Makela M.R."/>
            <person name="Barry K."/>
            <person name="Chovatia M."/>
            <person name="Clum A."/>
            <person name="Daum C."/>
            <person name="Haridas S."/>
            <person name="He G."/>
            <person name="LaButti K."/>
            <person name="Lipzen A."/>
            <person name="Mondo S."/>
            <person name="Riley R."/>
            <person name="Salamov A."/>
            <person name="Simmons B.A."/>
            <person name="Magnuson J.K."/>
            <person name="Henrissat B."/>
            <person name="Mortensen U.H."/>
            <person name="Larsen T.O."/>
            <person name="Devries R.P."/>
            <person name="Grigoriev I.V."/>
            <person name="Machida M."/>
            <person name="Baker S.E."/>
            <person name="Andersen M.R."/>
        </authorList>
    </citation>
    <scope>NUCLEOTIDE SEQUENCE [LARGE SCALE GENOMIC DNA]</scope>
    <source>
        <strain evidence="7 8">CBS 763.97</strain>
    </source>
</reference>
<name>A0A5N7ADS9_9EURO</name>
<dbReference type="PANTHER" id="PTHR13339:SF0">
    <property type="entry name" value="COP9 SIGNALOSOME COMPLEX SUBUNIT 8"/>
    <property type="match status" value="1"/>
</dbReference>
<protein>
    <submittedName>
        <fullName evidence="7">COP9 signalosome</fullName>
    </submittedName>
</protein>
<evidence type="ECO:0000259" key="6">
    <source>
        <dbReference type="Pfam" id="PF10075"/>
    </source>
</evidence>
<keyword evidence="3" id="KW-0963">Cytoplasm</keyword>
<dbReference type="PANTHER" id="PTHR13339">
    <property type="entry name" value="COP9 SIGNALOSOME COMPLEX SUBUNIT 8"/>
    <property type="match status" value="1"/>
</dbReference>
<evidence type="ECO:0000313" key="8">
    <source>
        <dbReference type="Proteomes" id="UP000326268"/>
    </source>
</evidence>
<feature type="domain" description="CSN8/PSMD8/EIF3K" evidence="6">
    <location>
        <begin position="48"/>
        <end position="195"/>
    </location>
</feature>
<evidence type="ECO:0000256" key="4">
    <source>
        <dbReference type="ARBA" id="ARBA00022790"/>
    </source>
</evidence>
<keyword evidence="5" id="KW-0539">Nucleus</keyword>
<evidence type="ECO:0000313" key="7">
    <source>
        <dbReference type="EMBL" id="KAE8367982.1"/>
    </source>
</evidence>
<evidence type="ECO:0000256" key="1">
    <source>
        <dbReference type="ARBA" id="ARBA00004123"/>
    </source>
</evidence>
<dbReference type="GO" id="GO:0008180">
    <property type="term" value="C:COP9 signalosome"/>
    <property type="evidence" value="ECO:0007669"/>
    <property type="project" value="UniProtKB-KW"/>
</dbReference>
<dbReference type="OrthoDB" id="5351233at2759"/>
<dbReference type="InterPro" id="IPR033464">
    <property type="entry name" value="CSN8_PSD8_EIF3K"/>
</dbReference>
<accession>A0A5N7ADS9</accession>
<organism evidence="7 8">
    <name type="scientific">Aspergillus caelatus</name>
    <dbReference type="NCBI Taxonomy" id="61420"/>
    <lineage>
        <taxon>Eukaryota</taxon>
        <taxon>Fungi</taxon>
        <taxon>Dikarya</taxon>
        <taxon>Ascomycota</taxon>
        <taxon>Pezizomycotina</taxon>
        <taxon>Eurotiomycetes</taxon>
        <taxon>Eurotiomycetidae</taxon>
        <taxon>Eurotiales</taxon>
        <taxon>Aspergillaceae</taxon>
        <taxon>Aspergillus</taxon>
        <taxon>Aspergillus subgen. Circumdati</taxon>
    </lineage>
</organism>
<dbReference type="EMBL" id="ML737590">
    <property type="protein sequence ID" value="KAE8367982.1"/>
    <property type="molecule type" value="Genomic_DNA"/>
</dbReference>
<proteinExistence type="predicted"/>
<dbReference type="GO" id="GO:0005737">
    <property type="term" value="C:cytoplasm"/>
    <property type="evidence" value="ECO:0007669"/>
    <property type="project" value="UniProtKB-SubCell"/>
</dbReference>
<keyword evidence="8" id="KW-1185">Reference proteome</keyword>
<dbReference type="GO" id="GO:0000338">
    <property type="term" value="P:protein deneddylation"/>
    <property type="evidence" value="ECO:0007669"/>
    <property type="project" value="InterPro"/>
</dbReference>
<dbReference type="Proteomes" id="UP000326268">
    <property type="component" value="Unassembled WGS sequence"/>
</dbReference>